<evidence type="ECO:0000256" key="5">
    <source>
        <dbReference type="ARBA" id="ARBA00022741"/>
    </source>
</evidence>
<feature type="binding site" evidence="10">
    <location>
        <begin position="103"/>
        <end position="113"/>
    </location>
    <ligand>
        <name>ATP</name>
        <dbReference type="ChEBI" id="CHEBI:30616"/>
    </ligand>
</feature>
<comment type="catalytic activity">
    <reaction evidence="10">
        <text>4-CDP-2-C-methyl-D-erythritol + ATP = 4-CDP-2-C-methyl-D-erythritol 2-phosphate + ADP + H(+)</text>
        <dbReference type="Rhea" id="RHEA:18437"/>
        <dbReference type="ChEBI" id="CHEBI:15378"/>
        <dbReference type="ChEBI" id="CHEBI:30616"/>
        <dbReference type="ChEBI" id="CHEBI:57823"/>
        <dbReference type="ChEBI" id="CHEBI:57919"/>
        <dbReference type="ChEBI" id="CHEBI:456216"/>
        <dbReference type="EC" id="2.7.1.148"/>
    </reaction>
</comment>
<accession>A0A5J5GB91</accession>
<dbReference type="Gene3D" id="3.30.70.890">
    <property type="entry name" value="GHMP kinase, C-terminal domain"/>
    <property type="match status" value="1"/>
</dbReference>
<dbReference type="AlphaFoldDB" id="A0A5J5GB91"/>
<dbReference type="PANTHER" id="PTHR43527">
    <property type="entry name" value="4-DIPHOSPHOCYTIDYL-2-C-METHYL-D-ERYTHRITOL KINASE, CHLOROPLASTIC"/>
    <property type="match status" value="1"/>
</dbReference>
<comment type="function">
    <text evidence="10">Catalyzes the phosphorylation of the position 2 hydroxy group of 4-diphosphocytidyl-2C-methyl-D-erythritol.</text>
</comment>
<keyword evidence="8 10" id="KW-0414">Isoprene biosynthesis</keyword>
<dbReference type="SUPFAM" id="SSF55060">
    <property type="entry name" value="GHMP Kinase, C-terminal domain"/>
    <property type="match status" value="1"/>
</dbReference>
<dbReference type="Gene3D" id="3.30.230.10">
    <property type="match status" value="1"/>
</dbReference>
<evidence type="ECO:0000256" key="4">
    <source>
        <dbReference type="ARBA" id="ARBA00022679"/>
    </source>
</evidence>
<dbReference type="GO" id="GO:0005524">
    <property type="term" value="F:ATP binding"/>
    <property type="evidence" value="ECO:0007669"/>
    <property type="project" value="UniProtKB-UniRule"/>
</dbReference>
<reference evidence="13 14" key="1">
    <citation type="submission" date="2019-09" db="EMBL/GenBank/DDBJ databases">
        <authorList>
            <person name="Park J.-S."/>
            <person name="Choi H.-J."/>
        </authorList>
    </citation>
    <scope>NUCLEOTIDE SEQUENCE [LARGE SCALE GENOMIC DNA]</scope>
    <source>
        <strain evidence="13 14">176SS1-4</strain>
    </source>
</reference>
<evidence type="ECO:0000256" key="8">
    <source>
        <dbReference type="ARBA" id="ARBA00023229"/>
    </source>
</evidence>
<feature type="domain" description="GHMP kinase N-terminal" evidence="11">
    <location>
        <begin position="75"/>
        <end position="134"/>
    </location>
</feature>
<feature type="domain" description="GHMP kinase C-terminal" evidence="12">
    <location>
        <begin position="211"/>
        <end position="277"/>
    </location>
</feature>
<evidence type="ECO:0000256" key="9">
    <source>
        <dbReference type="ARBA" id="ARBA00032554"/>
    </source>
</evidence>
<dbReference type="InterPro" id="IPR004424">
    <property type="entry name" value="IspE"/>
</dbReference>
<comment type="caution">
    <text evidence="13">The sequence shown here is derived from an EMBL/GenBank/DDBJ whole genome shotgun (WGS) entry which is preliminary data.</text>
</comment>
<comment type="similarity">
    <text evidence="1 10">Belongs to the GHMP kinase family. IspE subfamily.</text>
</comment>
<dbReference type="GO" id="GO:0050515">
    <property type="term" value="F:4-(cytidine 5'-diphospho)-2-C-methyl-D-erythritol kinase activity"/>
    <property type="evidence" value="ECO:0007669"/>
    <property type="project" value="UniProtKB-UniRule"/>
</dbReference>
<organism evidence="13 14">
    <name type="scientific">Histidinibacterium aquaticum</name>
    <dbReference type="NCBI Taxonomy" id="2613962"/>
    <lineage>
        <taxon>Bacteria</taxon>
        <taxon>Pseudomonadati</taxon>
        <taxon>Pseudomonadota</taxon>
        <taxon>Alphaproteobacteria</taxon>
        <taxon>Rhodobacterales</taxon>
        <taxon>Paracoccaceae</taxon>
        <taxon>Histidinibacterium</taxon>
    </lineage>
</organism>
<feature type="active site" evidence="10">
    <location>
        <position position="144"/>
    </location>
</feature>
<dbReference type="EC" id="2.7.1.148" evidence="2 10"/>
<comment type="pathway">
    <text evidence="10">Isoprenoid biosynthesis; isopentenyl diphosphate biosynthesis via DXP pathway; isopentenyl diphosphate from 1-deoxy-D-xylulose 5-phosphate: step 3/6.</text>
</comment>
<dbReference type="UniPathway" id="UPA00056">
    <property type="reaction ID" value="UER00094"/>
</dbReference>
<dbReference type="NCBIfam" id="TIGR00154">
    <property type="entry name" value="ispE"/>
    <property type="match status" value="1"/>
</dbReference>
<gene>
    <name evidence="10" type="primary">ispE</name>
    <name evidence="13" type="ORF">F3S47_18480</name>
</gene>
<evidence type="ECO:0000313" key="14">
    <source>
        <dbReference type="Proteomes" id="UP000326554"/>
    </source>
</evidence>
<dbReference type="PIRSF" id="PIRSF010376">
    <property type="entry name" value="IspE"/>
    <property type="match status" value="1"/>
</dbReference>
<evidence type="ECO:0000256" key="3">
    <source>
        <dbReference type="ARBA" id="ARBA00017473"/>
    </source>
</evidence>
<dbReference type="InterPro" id="IPR006204">
    <property type="entry name" value="GHMP_kinase_N_dom"/>
</dbReference>
<name>A0A5J5GB91_9RHOB</name>
<evidence type="ECO:0000256" key="7">
    <source>
        <dbReference type="ARBA" id="ARBA00022840"/>
    </source>
</evidence>
<dbReference type="GO" id="GO:0019288">
    <property type="term" value="P:isopentenyl diphosphate biosynthetic process, methylerythritol 4-phosphate pathway"/>
    <property type="evidence" value="ECO:0007669"/>
    <property type="project" value="UniProtKB-UniRule"/>
</dbReference>
<sequence length="298" mass="31128">MVIANRPGAPLRVTAPAKVNLTLHVTGQRAGGYHDLDSLVVFAGIGDQITARPATEMSLQVTGPFAEGVPSDGRNLMMQAAAALQEKHGITLGAALTVDKALPHGAGLGSGSSDAAALLHLLAKLWDVPAPARDDPLLASLGADVPACYAAPDALRMTGIGDRLAPVTGLPDFAMILVNPKTPVPTAKVFETMAAKNNPPMEGLPEGLDFEGFCAWLGRQRNDMTEAAKGIAPEISRALDKLQRQPLVKQVVMSGSGATCVGLVKDMDHARRAARAIQVSEMGWWVAPAPFLKPGMLS</sequence>
<keyword evidence="6 10" id="KW-0418">Kinase</keyword>
<dbReference type="InterPro" id="IPR013750">
    <property type="entry name" value="GHMP_kinase_C_dom"/>
</dbReference>
<keyword evidence="4 10" id="KW-0808">Transferase</keyword>
<protein>
    <recommendedName>
        <fullName evidence="3 10">4-diphosphocytidyl-2-C-methyl-D-erythritol kinase</fullName>
        <shortName evidence="10">CMK</shortName>
        <ecNumber evidence="2 10">2.7.1.148</ecNumber>
    </recommendedName>
    <alternativeName>
        <fullName evidence="9 10">4-(cytidine-5'-diphospho)-2-C-methyl-D-erythritol kinase</fullName>
    </alternativeName>
</protein>
<evidence type="ECO:0000313" key="13">
    <source>
        <dbReference type="EMBL" id="KAA9005288.1"/>
    </source>
</evidence>
<dbReference type="Pfam" id="PF00288">
    <property type="entry name" value="GHMP_kinases_N"/>
    <property type="match status" value="1"/>
</dbReference>
<evidence type="ECO:0000259" key="12">
    <source>
        <dbReference type="Pfam" id="PF08544"/>
    </source>
</evidence>
<dbReference type="NCBIfam" id="NF011202">
    <property type="entry name" value="PRK14608.1"/>
    <property type="match status" value="1"/>
</dbReference>
<dbReference type="GO" id="GO:0016114">
    <property type="term" value="P:terpenoid biosynthetic process"/>
    <property type="evidence" value="ECO:0007669"/>
    <property type="project" value="UniProtKB-UniRule"/>
</dbReference>
<feature type="active site" evidence="10">
    <location>
        <position position="18"/>
    </location>
</feature>
<dbReference type="EMBL" id="VYQE01000007">
    <property type="protein sequence ID" value="KAA9005288.1"/>
    <property type="molecule type" value="Genomic_DNA"/>
</dbReference>
<evidence type="ECO:0000256" key="10">
    <source>
        <dbReference type="HAMAP-Rule" id="MF_00061"/>
    </source>
</evidence>
<evidence type="ECO:0000256" key="1">
    <source>
        <dbReference type="ARBA" id="ARBA00009684"/>
    </source>
</evidence>
<dbReference type="HAMAP" id="MF_00061">
    <property type="entry name" value="IspE"/>
    <property type="match status" value="1"/>
</dbReference>
<evidence type="ECO:0000256" key="6">
    <source>
        <dbReference type="ARBA" id="ARBA00022777"/>
    </source>
</evidence>
<dbReference type="InterPro" id="IPR020568">
    <property type="entry name" value="Ribosomal_Su5_D2-typ_SF"/>
</dbReference>
<keyword evidence="14" id="KW-1185">Reference proteome</keyword>
<dbReference type="InterPro" id="IPR014721">
    <property type="entry name" value="Ribsml_uS5_D2-typ_fold_subgr"/>
</dbReference>
<dbReference type="InterPro" id="IPR036554">
    <property type="entry name" value="GHMP_kinase_C_sf"/>
</dbReference>
<dbReference type="Pfam" id="PF08544">
    <property type="entry name" value="GHMP_kinases_C"/>
    <property type="match status" value="1"/>
</dbReference>
<proteinExistence type="inferred from homology"/>
<dbReference type="PANTHER" id="PTHR43527:SF2">
    <property type="entry name" value="4-DIPHOSPHOCYTIDYL-2-C-METHYL-D-ERYTHRITOL KINASE, CHLOROPLASTIC"/>
    <property type="match status" value="1"/>
</dbReference>
<evidence type="ECO:0000256" key="2">
    <source>
        <dbReference type="ARBA" id="ARBA00012052"/>
    </source>
</evidence>
<dbReference type="SUPFAM" id="SSF54211">
    <property type="entry name" value="Ribosomal protein S5 domain 2-like"/>
    <property type="match status" value="1"/>
</dbReference>
<dbReference type="RefSeq" id="WP_150446793.1">
    <property type="nucleotide sequence ID" value="NZ_VYQE01000007.1"/>
</dbReference>
<evidence type="ECO:0000259" key="11">
    <source>
        <dbReference type="Pfam" id="PF00288"/>
    </source>
</evidence>
<dbReference type="Proteomes" id="UP000326554">
    <property type="component" value="Unassembled WGS sequence"/>
</dbReference>
<keyword evidence="7 10" id="KW-0067">ATP-binding</keyword>
<keyword evidence="5 10" id="KW-0547">Nucleotide-binding</keyword>